<dbReference type="Pfam" id="PF00534">
    <property type="entry name" value="Glycos_transf_1"/>
    <property type="match status" value="1"/>
</dbReference>
<evidence type="ECO:0000259" key="1">
    <source>
        <dbReference type="Pfam" id="PF00534"/>
    </source>
</evidence>
<dbReference type="CDD" id="cd03821">
    <property type="entry name" value="GT4_Bme6-like"/>
    <property type="match status" value="1"/>
</dbReference>
<reference evidence="3 4" key="1">
    <citation type="journal article" date="2016" name="Biochim. Biophys. Acta">
        <title>Characterization of red-shifted phycobilisomes isolated from the chlorophyll f-containing cyanobacterium Halomicronema hongdechloris.</title>
        <authorList>
            <person name="Li Y."/>
            <person name="Lin Y."/>
            <person name="Garvey C.J."/>
            <person name="Birch D."/>
            <person name="Corkery R.W."/>
            <person name="Loughlin P.C."/>
            <person name="Scheer H."/>
            <person name="Willows R.D."/>
            <person name="Chen M."/>
        </authorList>
    </citation>
    <scope>NUCLEOTIDE SEQUENCE [LARGE SCALE GENOMIC DNA]</scope>
    <source>
        <strain evidence="3 4">C2206</strain>
    </source>
</reference>
<dbReference type="GO" id="GO:0016757">
    <property type="term" value="F:glycosyltransferase activity"/>
    <property type="evidence" value="ECO:0007669"/>
    <property type="project" value="InterPro"/>
</dbReference>
<protein>
    <submittedName>
        <fullName evidence="3">Glycosyltransferase Type 1</fullName>
    </submittedName>
</protein>
<keyword evidence="4" id="KW-1185">Reference proteome</keyword>
<dbReference type="InterPro" id="IPR001296">
    <property type="entry name" value="Glyco_trans_1"/>
</dbReference>
<feature type="domain" description="Glycosyl transferase family 1" evidence="1">
    <location>
        <begin position="217"/>
        <end position="381"/>
    </location>
</feature>
<sequence>MNRPNRDQPSAASPLRVLQIVPSISLVYGGPSQMVRGFSAALGAAGAAVTVLTTDANGDVGQPPLAVPLNQPVPEDGYTIWYFHCSPWRRYKFSLGLLQWLARHSQDYDIAHVHALFSPVSTAAATVARWRGLPYLLRPLGTLDPADLRKKQQLKRLYGYLLERPNLAGAAAVHFTSQPEADVSERFGTHAQEVVIPLGVTPPTTLSPEAVQEMCDRNAIPPDRPRLLYMSRLDPKKGLDLLLPALEQLLRHSIPFHFILCGANPQDPGYEHSIRQWIQHSPLAQRTTITGFVSGDEKAALLQAADVFVLPSYYENFGIAVAEAMMAGNPVVITRGVYIWPDIQQAEAGWLCDGTAESLAQVLTQALGDPLERQRRGQQAQTLANQRYSWDAIAQQTLQIYYQLLYRPHESW</sequence>
<feature type="domain" description="Glycosyltransferase subfamily 4-like N-terminal" evidence="2">
    <location>
        <begin position="29"/>
        <end position="199"/>
    </location>
</feature>
<evidence type="ECO:0000313" key="3">
    <source>
        <dbReference type="EMBL" id="ASC72842.1"/>
    </source>
</evidence>
<dbReference type="EMBL" id="CP021983">
    <property type="protein sequence ID" value="ASC72842.1"/>
    <property type="molecule type" value="Genomic_DNA"/>
</dbReference>
<dbReference type="Gene3D" id="3.40.50.2000">
    <property type="entry name" value="Glycogen Phosphorylase B"/>
    <property type="match status" value="2"/>
</dbReference>
<dbReference type="Proteomes" id="UP000191901">
    <property type="component" value="Chromosome"/>
</dbReference>
<dbReference type="PANTHER" id="PTHR45947">
    <property type="entry name" value="SULFOQUINOVOSYL TRANSFERASE SQD2"/>
    <property type="match status" value="1"/>
</dbReference>
<name>A0A1Z3HRH0_9CYAN</name>
<evidence type="ECO:0000259" key="2">
    <source>
        <dbReference type="Pfam" id="PF13579"/>
    </source>
</evidence>
<dbReference type="PANTHER" id="PTHR45947:SF3">
    <property type="entry name" value="SULFOQUINOVOSYL TRANSFERASE SQD2"/>
    <property type="match status" value="1"/>
</dbReference>
<dbReference type="AlphaFoldDB" id="A0A1Z3HRH0"/>
<dbReference type="InterPro" id="IPR028098">
    <property type="entry name" value="Glyco_trans_4-like_N"/>
</dbReference>
<dbReference type="Pfam" id="PF13579">
    <property type="entry name" value="Glyco_trans_4_4"/>
    <property type="match status" value="1"/>
</dbReference>
<organism evidence="3 4">
    <name type="scientific">Halomicronema hongdechloris C2206</name>
    <dbReference type="NCBI Taxonomy" id="1641165"/>
    <lineage>
        <taxon>Bacteria</taxon>
        <taxon>Bacillati</taxon>
        <taxon>Cyanobacteriota</taxon>
        <taxon>Cyanophyceae</taxon>
        <taxon>Nodosilineales</taxon>
        <taxon>Nodosilineaceae</taxon>
        <taxon>Halomicronema</taxon>
    </lineage>
</organism>
<dbReference type="KEGG" id="hhg:XM38_038020"/>
<accession>A0A1Z3HRH0</accession>
<gene>
    <name evidence="3" type="ORF">XM38_038020</name>
</gene>
<dbReference type="NCBIfam" id="NF038295">
    <property type="entry name" value="EPS_HpsP"/>
    <property type="match status" value="1"/>
</dbReference>
<dbReference type="InterPro" id="IPR050194">
    <property type="entry name" value="Glycosyltransferase_grp1"/>
</dbReference>
<dbReference type="SUPFAM" id="SSF53756">
    <property type="entry name" value="UDP-Glycosyltransferase/glycogen phosphorylase"/>
    <property type="match status" value="1"/>
</dbReference>
<proteinExistence type="predicted"/>
<evidence type="ECO:0000313" key="4">
    <source>
        <dbReference type="Proteomes" id="UP000191901"/>
    </source>
</evidence>
<dbReference type="STRING" id="1641165.XM38_06750"/>